<name>A0A8F9TVN5_9BACT</name>
<accession>A0A8F9TVN5</accession>
<feature type="region of interest" description="Disordered" evidence="1">
    <location>
        <begin position="638"/>
        <end position="670"/>
    </location>
</feature>
<dbReference type="EMBL" id="CP080507">
    <property type="protein sequence ID" value="QYM78618.1"/>
    <property type="molecule type" value="Genomic_DNA"/>
</dbReference>
<gene>
    <name evidence="4" type="ORF">K0B96_15140</name>
</gene>
<keyword evidence="5" id="KW-1185">Reference proteome</keyword>
<evidence type="ECO:0000313" key="4">
    <source>
        <dbReference type="EMBL" id="QYM78618.1"/>
    </source>
</evidence>
<dbReference type="Gene3D" id="2.160.20.10">
    <property type="entry name" value="Single-stranded right-handed beta-helix, Pectin lyase-like"/>
    <property type="match status" value="2"/>
</dbReference>
<evidence type="ECO:0000313" key="5">
    <source>
        <dbReference type="Proteomes" id="UP000825051"/>
    </source>
</evidence>
<dbReference type="PANTHER" id="PTHR36453">
    <property type="entry name" value="SECRETED PROTEIN-RELATED"/>
    <property type="match status" value="1"/>
</dbReference>
<dbReference type="RefSeq" id="WP_220161722.1">
    <property type="nucleotide sequence ID" value="NZ_CP080507.1"/>
</dbReference>
<dbReference type="InterPro" id="IPR012334">
    <property type="entry name" value="Pectin_lyas_fold"/>
</dbReference>
<dbReference type="SUPFAM" id="SSF51126">
    <property type="entry name" value="Pectin lyase-like"/>
    <property type="match status" value="1"/>
</dbReference>
<feature type="signal peptide" evidence="2">
    <location>
        <begin position="1"/>
        <end position="27"/>
    </location>
</feature>
<evidence type="ECO:0000259" key="3">
    <source>
        <dbReference type="Pfam" id="PF13229"/>
    </source>
</evidence>
<reference evidence="4" key="1">
    <citation type="submission" date="2021-08" db="EMBL/GenBank/DDBJ databases">
        <title>Genome of a novel bacterium of the phylum Verrucomicrobia, Oleiharenicola sp. KSB-15.</title>
        <authorList>
            <person name="Chung J.-H."/>
            <person name="Ahn J.-H."/>
            <person name="Yoon Y."/>
            <person name="Kim D.-Y."/>
            <person name="An S.-H."/>
            <person name="Park I."/>
            <person name="Yeon J."/>
        </authorList>
    </citation>
    <scope>NUCLEOTIDE SEQUENCE</scope>
    <source>
        <strain evidence="4">KSB-15</strain>
    </source>
</reference>
<keyword evidence="2" id="KW-0732">Signal</keyword>
<feature type="compositionally biased region" description="Basic and acidic residues" evidence="1">
    <location>
        <begin position="653"/>
        <end position="662"/>
    </location>
</feature>
<feature type="domain" description="Right handed beta helix" evidence="3">
    <location>
        <begin position="337"/>
        <end position="513"/>
    </location>
</feature>
<dbReference type="AlphaFoldDB" id="A0A8F9TVN5"/>
<feature type="chain" id="PRO_5034307436" evidence="2">
    <location>
        <begin position="28"/>
        <end position="670"/>
    </location>
</feature>
<dbReference type="InterPro" id="IPR039448">
    <property type="entry name" value="Beta_helix"/>
</dbReference>
<evidence type="ECO:0000256" key="1">
    <source>
        <dbReference type="SAM" id="MobiDB-lite"/>
    </source>
</evidence>
<proteinExistence type="predicted"/>
<dbReference type="PANTHER" id="PTHR36453:SF1">
    <property type="entry name" value="RIGHT HANDED BETA HELIX DOMAIN-CONTAINING PROTEIN"/>
    <property type="match status" value="1"/>
</dbReference>
<sequence length="670" mass="72474">MTLSPPTKFLRAILGGVVGAVTLTAAAATFHVSPHGADDAAGTAKMPWRTLARAGKTLAPGDKCLVHAGTYRETLHLQRSGTANASITYAAAGDGDVIIDGSDLLRGAWQVYRERIHVIELAGPVRQVFVGEEQQTWARWPNANPHNRWDRNTWASTGLGSRYGLVIDPALAETHVDWTGATAVLNVAHQFLTWTRRVQACDTARGAFTYARDLTPITNYADKTTEWEDDRFYLVGKLEALDAPGEWFFDAPASRLYFWAPGGADPNRLPVTVKRRALGLRIDGAHHITVRGFRFVGCTVQVRGDDNEIADCELRHPVYAFHMSEPAAEQADDRTAIDGDRNVLRHCTISGANTSGLLVRGSQNLIEDCVIHDACWDGSLAYAVVSIDHPDDDKTRGNTLRHCTIFDGGNTLVRHAGPGNVIEYCDIHDGGRVAKDVALVQGGSPRVAGSVVRYNWVHGCRPYVFAGGLTGGLGIRGDDQTRGLIVHHNVVWDCDRDGIIVKGDFNEVSYNTVFGIGTGRFGGNGLSLHTEPEPHKPWARSTTPLLAVQNQHTRAENNAVTTFTCDRVGTPFPLQDGIDHNFVSAELAAGAQSQLADPAHFDFRPRAGSALIDAGTVIDGITGKVVGRAPDIGAYERGGKNWEPGARTASVTSRDHVSEDAAAKALTQWD</sequence>
<dbReference type="KEGG" id="ole:K0B96_15140"/>
<dbReference type="Pfam" id="PF13229">
    <property type="entry name" value="Beta_helix"/>
    <property type="match status" value="1"/>
</dbReference>
<dbReference type="InterPro" id="IPR011050">
    <property type="entry name" value="Pectin_lyase_fold/virulence"/>
</dbReference>
<protein>
    <submittedName>
        <fullName evidence="4">Right-handed parallel beta-helix repeat-containing protein</fullName>
    </submittedName>
</protein>
<organism evidence="4 5">
    <name type="scientific">Horticoccus luteus</name>
    <dbReference type="NCBI Taxonomy" id="2862869"/>
    <lineage>
        <taxon>Bacteria</taxon>
        <taxon>Pseudomonadati</taxon>
        <taxon>Verrucomicrobiota</taxon>
        <taxon>Opitutia</taxon>
        <taxon>Opitutales</taxon>
        <taxon>Opitutaceae</taxon>
        <taxon>Horticoccus</taxon>
    </lineage>
</organism>
<dbReference type="InterPro" id="IPR006626">
    <property type="entry name" value="PbH1"/>
</dbReference>
<dbReference type="Proteomes" id="UP000825051">
    <property type="component" value="Chromosome"/>
</dbReference>
<dbReference type="SMART" id="SM00710">
    <property type="entry name" value="PbH1"/>
    <property type="match status" value="5"/>
</dbReference>
<evidence type="ECO:0000256" key="2">
    <source>
        <dbReference type="SAM" id="SignalP"/>
    </source>
</evidence>